<sequence length="31" mass="3525">MLHVLFHALPFAIGFAMALFVFAVHQQLKVK</sequence>
<dbReference type="GeneID" id="4818318"/>
<dbReference type="Proteomes" id="UP000001793">
    <property type="component" value="Segment"/>
</dbReference>
<keyword evidence="1" id="KW-0472">Membrane</keyword>
<evidence type="ECO:0000313" key="2">
    <source>
        <dbReference type="EMBL" id="ABL96767.1"/>
    </source>
</evidence>
<keyword evidence="3" id="KW-1185">Reference proteome</keyword>
<reference evidence="2 3" key="1">
    <citation type="submission" date="2006-12" db="EMBL/GenBank/DDBJ databases">
        <title>Genomic analysis of Burkholderia ambifaria phage BcepF1, a member of the Bcep781- like phage supergroup.</title>
        <authorList>
            <person name="Summer E.J."/>
            <person name="Robinson S."/>
            <person name="Haines C."/>
            <person name="Adams B."/>
            <person name="Daggett M."/>
            <person name="Landua J."/>
            <person name="Swanson S."/>
            <person name="Vorndam W."/>
            <person name="Morrison W."/>
            <person name="Nail K."/>
            <person name="Gonzalez C."/>
            <person name="Young R."/>
        </authorList>
    </citation>
    <scope>NUCLEOTIDE SEQUENCE [LARGE SCALE GENOMIC DNA]</scope>
</reference>
<keyword evidence="1" id="KW-1133">Transmembrane helix</keyword>
<gene>
    <name evidence="2" type="ORF">BcepF1.036</name>
</gene>
<evidence type="ECO:0000256" key="1">
    <source>
        <dbReference type="SAM" id="Phobius"/>
    </source>
</evidence>
<accession>A1YZU0</accession>
<feature type="transmembrane region" description="Helical" evidence="1">
    <location>
        <begin position="6"/>
        <end position="24"/>
    </location>
</feature>
<proteinExistence type="predicted"/>
<dbReference type="EMBL" id="EF153632">
    <property type="protein sequence ID" value="ABL96767.1"/>
    <property type="molecule type" value="Genomic_DNA"/>
</dbReference>
<evidence type="ECO:0000313" key="3">
    <source>
        <dbReference type="Proteomes" id="UP000001793"/>
    </source>
</evidence>
<organism evidence="2 3">
    <name type="scientific">Burkholderia phage BcepF1</name>
    <dbReference type="NCBI Taxonomy" id="2886897"/>
    <lineage>
        <taxon>Viruses</taxon>
        <taxon>Duplodnaviria</taxon>
        <taxon>Heunggongvirae</taxon>
        <taxon>Uroviricota</taxon>
        <taxon>Caudoviricetes</taxon>
        <taxon>Lindbergviridae</taxon>
        <taxon>Bcepfunavirus</taxon>
        <taxon>Bcepfunavirus bcepF1</taxon>
    </lineage>
</organism>
<dbReference type="RefSeq" id="YP_001039720.1">
    <property type="nucleotide sequence ID" value="NC_009015.1"/>
</dbReference>
<keyword evidence="1" id="KW-0812">Transmembrane</keyword>
<dbReference type="KEGG" id="vg:4818318"/>
<name>A1YZU0_9CAUD</name>
<protein>
    <submittedName>
        <fullName evidence="2">Membrane protein</fullName>
    </submittedName>
</protein>